<evidence type="ECO:0000259" key="2">
    <source>
        <dbReference type="Pfam" id="PF18818"/>
    </source>
</evidence>
<dbReference type="RefSeq" id="WP_379846929.1">
    <property type="nucleotide sequence ID" value="NZ_JBHSMA010000004.1"/>
</dbReference>
<dbReference type="EMBL" id="JBHSMA010000004">
    <property type="protein sequence ID" value="MFC5410835.1"/>
    <property type="molecule type" value="Genomic_DNA"/>
</dbReference>
<dbReference type="PIRSF" id="PIRSF037112">
    <property type="entry name" value="Antirestriction_ArdC"/>
    <property type="match status" value="1"/>
</dbReference>
<keyword evidence="4" id="KW-1185">Reference proteome</keyword>
<dbReference type="Pfam" id="PF08401">
    <property type="entry name" value="ArdcN"/>
    <property type="match status" value="1"/>
</dbReference>
<dbReference type="Proteomes" id="UP001596106">
    <property type="component" value="Unassembled WGS sequence"/>
</dbReference>
<feature type="domain" description="N-terminal" evidence="1">
    <location>
        <begin position="19"/>
        <end position="139"/>
    </location>
</feature>
<comment type="caution">
    <text evidence="3">The sequence shown here is derived from an EMBL/GenBank/DDBJ whole genome shotgun (WGS) entry which is preliminary data.</text>
</comment>
<dbReference type="InterPro" id="IPR041459">
    <property type="entry name" value="MPTase-PolyVal"/>
</dbReference>
<protein>
    <submittedName>
        <fullName evidence="3">ArdC family protein</fullName>
    </submittedName>
</protein>
<name>A0ABW0IED4_9BACT</name>
<dbReference type="InterPro" id="IPR013610">
    <property type="entry name" value="ArdC_N"/>
</dbReference>
<proteinExistence type="predicted"/>
<evidence type="ECO:0000313" key="3">
    <source>
        <dbReference type="EMBL" id="MFC5410835.1"/>
    </source>
</evidence>
<gene>
    <name evidence="3" type="ORF">ACFPMF_16050</name>
</gene>
<dbReference type="Pfam" id="PF18818">
    <property type="entry name" value="MPTase-PolyVal"/>
    <property type="match status" value="1"/>
</dbReference>
<reference evidence="4" key="1">
    <citation type="journal article" date="2019" name="Int. J. Syst. Evol. Microbiol.">
        <title>The Global Catalogue of Microorganisms (GCM) 10K type strain sequencing project: providing services to taxonomists for standard genome sequencing and annotation.</title>
        <authorList>
            <consortium name="The Broad Institute Genomics Platform"/>
            <consortium name="The Broad Institute Genome Sequencing Center for Infectious Disease"/>
            <person name="Wu L."/>
            <person name="Ma J."/>
        </authorList>
    </citation>
    <scope>NUCLEOTIDE SEQUENCE [LARGE SCALE GENOMIC DNA]</scope>
    <source>
        <strain evidence="4">CCUG 55250</strain>
    </source>
</reference>
<evidence type="ECO:0000313" key="4">
    <source>
        <dbReference type="Proteomes" id="UP001596106"/>
    </source>
</evidence>
<sequence>MTKPITRKTASTPAGQVQQDIYARVTAKILADLEQGNLSWRKPWNSEHLAGQVIRPLRWNDIPYTGINTLILWNAASEQSFTSPYWMTFKQATEMKANVRKGEKGTQIVYADKFTREEEDANGEVKSSQIPFLKCYTVFNAAQFEGLFDGFYKTPEPVVAHQQERDPKLETFFAQTKADIYTGSKACYIQATDRIQMPPFESFETAMRYYGVLAHEMCHWTKTPARLNRDFGKKRYGDEGYSKEELVAELGACFLAADLGFEPQPETHHAAYIQSWLQVLNNDKRFIFQAASHAQKAVEYIHALQSPRL</sequence>
<accession>A0ABW0IED4</accession>
<organism evidence="3 4">
    <name type="scientific">Larkinella bovis</name>
    <dbReference type="NCBI Taxonomy" id="683041"/>
    <lineage>
        <taxon>Bacteria</taxon>
        <taxon>Pseudomonadati</taxon>
        <taxon>Bacteroidota</taxon>
        <taxon>Cytophagia</taxon>
        <taxon>Cytophagales</taxon>
        <taxon>Spirosomataceae</taxon>
        <taxon>Larkinella</taxon>
    </lineage>
</organism>
<evidence type="ECO:0000259" key="1">
    <source>
        <dbReference type="Pfam" id="PF08401"/>
    </source>
</evidence>
<feature type="domain" description="Polyvalent protein metallopeptidase" evidence="2">
    <location>
        <begin position="168"/>
        <end position="293"/>
    </location>
</feature>
<dbReference type="InterPro" id="IPR017113">
    <property type="entry name" value="Antirestriction_ArdC"/>
</dbReference>